<dbReference type="RefSeq" id="WP_096602333.1">
    <property type="nucleotide sequence ID" value="NZ_OBEN01000006.1"/>
</dbReference>
<dbReference type="Pfam" id="PF04304">
    <property type="entry name" value="DUF454"/>
    <property type="match status" value="1"/>
</dbReference>
<dbReference type="EMBL" id="OBEN01000006">
    <property type="protein sequence ID" value="SNZ14703.1"/>
    <property type="molecule type" value="Genomic_DNA"/>
</dbReference>
<feature type="transmembrane region" description="Helical" evidence="1">
    <location>
        <begin position="6"/>
        <end position="39"/>
    </location>
</feature>
<dbReference type="PANTHER" id="PTHR35813:SF1">
    <property type="entry name" value="INNER MEMBRANE PROTEIN YBAN"/>
    <property type="match status" value="1"/>
</dbReference>
<evidence type="ECO:0008006" key="4">
    <source>
        <dbReference type="Google" id="ProtNLM"/>
    </source>
</evidence>
<accession>A0A285P0K8</accession>
<evidence type="ECO:0000313" key="2">
    <source>
        <dbReference type="EMBL" id="SNZ14703.1"/>
    </source>
</evidence>
<organism evidence="2 3">
    <name type="scientific">Hydrogenobacter hydrogenophilus</name>
    <dbReference type="NCBI Taxonomy" id="35835"/>
    <lineage>
        <taxon>Bacteria</taxon>
        <taxon>Pseudomonadati</taxon>
        <taxon>Aquificota</taxon>
        <taxon>Aquificia</taxon>
        <taxon>Aquificales</taxon>
        <taxon>Aquificaceae</taxon>
        <taxon>Hydrogenobacter</taxon>
    </lineage>
</organism>
<keyword evidence="1" id="KW-0472">Membrane</keyword>
<gene>
    <name evidence="2" type="ORF">SAMN06265353_1173</name>
</gene>
<sequence length="76" mass="8760">MKKLLKLIGIFFLIIGTIGIFLPLLPTVPFYILSAILLAKVSKREIVKLKRIPFAGKAIYNQIKKSVRYAKRWTTR</sequence>
<dbReference type="InterPro" id="IPR007401">
    <property type="entry name" value="DUF454"/>
</dbReference>
<reference evidence="3" key="1">
    <citation type="submission" date="2017-09" db="EMBL/GenBank/DDBJ databases">
        <authorList>
            <person name="Varghese N."/>
            <person name="Submissions S."/>
        </authorList>
    </citation>
    <scope>NUCLEOTIDE SEQUENCE [LARGE SCALE GENOMIC DNA]</scope>
    <source>
        <strain evidence="3">DSM 2913</strain>
    </source>
</reference>
<keyword evidence="1" id="KW-1133">Transmembrane helix</keyword>
<evidence type="ECO:0000256" key="1">
    <source>
        <dbReference type="SAM" id="Phobius"/>
    </source>
</evidence>
<evidence type="ECO:0000313" key="3">
    <source>
        <dbReference type="Proteomes" id="UP000218627"/>
    </source>
</evidence>
<dbReference type="GO" id="GO:0005886">
    <property type="term" value="C:plasma membrane"/>
    <property type="evidence" value="ECO:0007669"/>
    <property type="project" value="TreeGrafter"/>
</dbReference>
<keyword evidence="3" id="KW-1185">Reference proteome</keyword>
<dbReference type="Proteomes" id="UP000218627">
    <property type="component" value="Unassembled WGS sequence"/>
</dbReference>
<keyword evidence="1" id="KW-0812">Transmembrane</keyword>
<dbReference type="PANTHER" id="PTHR35813">
    <property type="entry name" value="INNER MEMBRANE PROTEIN YBAN"/>
    <property type="match status" value="1"/>
</dbReference>
<dbReference type="AlphaFoldDB" id="A0A285P0K8"/>
<dbReference type="OrthoDB" id="8274at187857"/>
<name>A0A285P0K8_9AQUI</name>
<protein>
    <recommendedName>
        <fullName evidence="4">Transmembrane protein (PGPGW)</fullName>
    </recommendedName>
</protein>
<proteinExistence type="predicted"/>